<dbReference type="PANTHER" id="PTHR34069:SF2">
    <property type="entry name" value="BETA-KETOACYL-[ACYL-CARRIER-PROTEIN] SYNTHASE III"/>
    <property type="match status" value="1"/>
</dbReference>
<evidence type="ECO:0000259" key="3">
    <source>
        <dbReference type="Pfam" id="PF08541"/>
    </source>
</evidence>
<feature type="domain" description="Beta-ketoacyl-[acyl-carrier-protein] synthase III C-terminal" evidence="3">
    <location>
        <begin position="211"/>
        <end position="297"/>
    </location>
</feature>
<proteinExistence type="predicted"/>
<dbReference type="Pfam" id="PF08541">
    <property type="entry name" value="ACP_syn_III_C"/>
    <property type="match status" value="1"/>
</dbReference>
<dbReference type="AlphaFoldDB" id="A0A379DDD2"/>
<dbReference type="Proteomes" id="UP000254777">
    <property type="component" value="Unassembled WGS sequence"/>
</dbReference>
<dbReference type="EC" id="2.3.1.180" evidence="5"/>
<evidence type="ECO:0000259" key="4">
    <source>
        <dbReference type="Pfam" id="PF08545"/>
    </source>
</evidence>
<feature type="domain" description="Beta-ketoacyl-[acyl-carrier-protein] synthase III N-terminal" evidence="4">
    <location>
        <begin position="102"/>
        <end position="163"/>
    </location>
</feature>
<dbReference type="EMBL" id="UGTH01000001">
    <property type="protein sequence ID" value="SUB75879.1"/>
    <property type="molecule type" value="Genomic_DNA"/>
</dbReference>
<dbReference type="GO" id="GO:0044550">
    <property type="term" value="P:secondary metabolite biosynthetic process"/>
    <property type="evidence" value="ECO:0007669"/>
    <property type="project" value="TreeGrafter"/>
</dbReference>
<dbReference type="RefSeq" id="WP_004821276.1">
    <property type="nucleotide sequence ID" value="NZ_UGTH01000001.1"/>
</dbReference>
<evidence type="ECO:0000313" key="5">
    <source>
        <dbReference type="EMBL" id="SUB75879.1"/>
    </source>
</evidence>
<keyword evidence="1 5" id="KW-0808">Transferase</keyword>
<dbReference type="Pfam" id="PF08545">
    <property type="entry name" value="ACP_syn_III"/>
    <property type="match status" value="1"/>
</dbReference>
<dbReference type="InterPro" id="IPR016039">
    <property type="entry name" value="Thiolase-like"/>
</dbReference>
<organism evidence="5 6">
    <name type="scientific">Peptoniphilus indolicus</name>
    <dbReference type="NCBI Taxonomy" id="33030"/>
    <lineage>
        <taxon>Bacteria</taxon>
        <taxon>Bacillati</taxon>
        <taxon>Bacillota</taxon>
        <taxon>Tissierellia</taxon>
        <taxon>Tissierellales</taxon>
        <taxon>Peptoniphilaceae</taxon>
        <taxon>Peptoniphilus</taxon>
    </lineage>
</organism>
<accession>A0A379DDD2</accession>
<gene>
    <name evidence="5" type="primary">fabH</name>
    <name evidence="5" type="ORF">NCTC11088_01683</name>
</gene>
<dbReference type="InterPro" id="IPR013751">
    <property type="entry name" value="ACP_syn_III_N"/>
</dbReference>
<dbReference type="GO" id="GO:0006633">
    <property type="term" value="P:fatty acid biosynthetic process"/>
    <property type="evidence" value="ECO:0007669"/>
    <property type="project" value="InterPro"/>
</dbReference>
<dbReference type="InterPro" id="IPR013747">
    <property type="entry name" value="ACP_syn_III_C"/>
</dbReference>
<dbReference type="SUPFAM" id="SSF53901">
    <property type="entry name" value="Thiolase-like"/>
    <property type="match status" value="1"/>
</dbReference>
<dbReference type="PANTHER" id="PTHR34069">
    <property type="entry name" value="3-OXOACYL-[ACYL-CARRIER-PROTEIN] SYNTHASE 3"/>
    <property type="match status" value="1"/>
</dbReference>
<sequence length="297" mass="33255">MGLKFLDIKKLDLENKVENEYFTKILDTSDEWIKTRTGISSRYFTKMSVAEMAVELAKKLDFDRENIKLVLVASFTSERILPSLAGFINEKLNLNKDCLSADINMACTGFVGAMVLAERFLRDGECALLIAAEKISSVLDFNDRTTAVLFGDGCAGAVVQKNNKLWVSDEKTYGNENALAMEKGNFVEMQGKEVYRFAVDKVPRSIEALFEKLKIEKKDIDYIFAHQANKRILEQVSQKLSLGMDKFKVNVNEYGNTSAASVPILLSENKECLKDGDKLIFSAFGAGLSICSVLMEW</sequence>
<dbReference type="GO" id="GO:0004315">
    <property type="term" value="F:3-oxoacyl-[acyl-carrier-protein] synthase activity"/>
    <property type="evidence" value="ECO:0007669"/>
    <property type="project" value="InterPro"/>
</dbReference>
<dbReference type="CDD" id="cd00830">
    <property type="entry name" value="KAS_III"/>
    <property type="match status" value="1"/>
</dbReference>
<protein>
    <submittedName>
        <fullName evidence="5">3-oxoacyl-[acyl-carrier-protein] synthase 3</fullName>
        <ecNumber evidence="5">2.3.1.180</ecNumber>
    </submittedName>
</protein>
<dbReference type="Gene3D" id="3.40.47.10">
    <property type="match status" value="1"/>
</dbReference>
<dbReference type="NCBIfam" id="NF006829">
    <property type="entry name" value="PRK09352.1"/>
    <property type="match status" value="1"/>
</dbReference>
<reference evidence="5 6" key="1">
    <citation type="submission" date="2018-06" db="EMBL/GenBank/DDBJ databases">
        <authorList>
            <consortium name="Pathogen Informatics"/>
            <person name="Doyle S."/>
        </authorList>
    </citation>
    <scope>NUCLEOTIDE SEQUENCE [LARGE SCALE GENOMIC DNA]</scope>
    <source>
        <strain evidence="5 6">NCTC11088</strain>
    </source>
</reference>
<keyword evidence="2 5" id="KW-0012">Acyltransferase</keyword>
<evidence type="ECO:0000256" key="2">
    <source>
        <dbReference type="ARBA" id="ARBA00023315"/>
    </source>
</evidence>
<name>A0A379DDD2_9FIRM</name>
<evidence type="ECO:0000313" key="6">
    <source>
        <dbReference type="Proteomes" id="UP000254777"/>
    </source>
</evidence>
<evidence type="ECO:0000256" key="1">
    <source>
        <dbReference type="ARBA" id="ARBA00022679"/>
    </source>
</evidence>
<dbReference type="GO" id="GO:0033818">
    <property type="term" value="F:beta-ketoacyl-acyl-carrier-protein synthase III activity"/>
    <property type="evidence" value="ECO:0007669"/>
    <property type="project" value="UniProtKB-EC"/>
</dbReference>